<dbReference type="AlphaFoldDB" id="A0A0K1PPD5"/>
<keyword evidence="3" id="KW-1185">Reference proteome</keyword>
<feature type="transmembrane region" description="Helical" evidence="1">
    <location>
        <begin position="45"/>
        <end position="67"/>
    </location>
</feature>
<protein>
    <recommendedName>
        <fullName evidence="4">GAF domain-containing protein</fullName>
    </recommendedName>
</protein>
<dbReference type="EMBL" id="CP012333">
    <property type="protein sequence ID" value="AKU95246.1"/>
    <property type="molecule type" value="Genomic_DNA"/>
</dbReference>
<proteinExistence type="predicted"/>
<accession>A0A0K1PPD5</accession>
<evidence type="ECO:0008006" key="4">
    <source>
        <dbReference type="Google" id="ProtNLM"/>
    </source>
</evidence>
<evidence type="ECO:0000313" key="3">
    <source>
        <dbReference type="Proteomes" id="UP000064967"/>
    </source>
</evidence>
<reference evidence="2 3" key="1">
    <citation type="submission" date="2015-08" db="EMBL/GenBank/DDBJ databases">
        <authorList>
            <person name="Babu N.S."/>
            <person name="Beckwith C.J."/>
            <person name="Beseler K.G."/>
            <person name="Brison A."/>
            <person name="Carone J.V."/>
            <person name="Caskin T.P."/>
            <person name="Diamond M."/>
            <person name="Durham M.E."/>
            <person name="Foxe J.M."/>
            <person name="Go M."/>
            <person name="Henderson B.A."/>
            <person name="Jones I.B."/>
            <person name="McGettigan J.A."/>
            <person name="Micheletti S.J."/>
            <person name="Nasrallah M.E."/>
            <person name="Ortiz D."/>
            <person name="Piller C.R."/>
            <person name="Privatt S.R."/>
            <person name="Schneider S.L."/>
            <person name="Sharp S."/>
            <person name="Smith T.C."/>
            <person name="Stanton J.D."/>
            <person name="Ullery H.E."/>
            <person name="Wilson R.J."/>
            <person name="Serrano M.G."/>
            <person name="Buck G."/>
            <person name="Lee V."/>
            <person name="Wang Y."/>
            <person name="Carvalho R."/>
            <person name="Voegtly L."/>
            <person name="Shi R."/>
            <person name="Duckworth R."/>
            <person name="Johnson A."/>
            <person name="Loviza R."/>
            <person name="Walstead R."/>
            <person name="Shah Z."/>
            <person name="Kiflezghi M."/>
            <person name="Wade K."/>
            <person name="Ball S.L."/>
            <person name="Bradley K.W."/>
            <person name="Asai D.J."/>
            <person name="Bowman C.A."/>
            <person name="Russell D.A."/>
            <person name="Pope W.H."/>
            <person name="Jacobs-Sera D."/>
            <person name="Hendrix R.W."/>
            <person name="Hatfull G.F."/>
        </authorList>
    </citation>
    <scope>NUCLEOTIDE SEQUENCE [LARGE SCALE GENOMIC DNA]</scope>
    <source>
        <strain evidence="2 3">DSM 27648</strain>
    </source>
</reference>
<name>A0A0K1PPD5_9BACT</name>
<dbReference type="KEGG" id="llu:AKJ09_01910"/>
<keyword evidence="1" id="KW-0472">Membrane</keyword>
<evidence type="ECO:0000256" key="1">
    <source>
        <dbReference type="SAM" id="Phobius"/>
    </source>
</evidence>
<dbReference type="Proteomes" id="UP000064967">
    <property type="component" value="Chromosome"/>
</dbReference>
<keyword evidence="1" id="KW-0812">Transmembrane</keyword>
<dbReference type="RefSeq" id="WP_146646725.1">
    <property type="nucleotide sequence ID" value="NZ_CP012333.1"/>
</dbReference>
<feature type="transmembrane region" description="Helical" evidence="1">
    <location>
        <begin position="20"/>
        <end position="39"/>
    </location>
</feature>
<gene>
    <name evidence="2" type="ORF">AKJ09_01910</name>
</gene>
<evidence type="ECO:0000313" key="2">
    <source>
        <dbReference type="EMBL" id="AKU95246.1"/>
    </source>
</evidence>
<sequence>MGIPGAKRRPWYARETWPSIAALALAVVAGATAVVKEAFASDPNVALLGLYALGAVAGPSAAILRILQAAYKDARDDKKDAPDDLRGCLHVIQRTICGYKGLVAPPDGWLRLTIHRVVGTDLEQVVDYVGSGDGGAGRLLPIAAGLIGASVRDRRPLVFERPRSVDQETWVEYLVHEMAIPRAQAQRTRQDRFAFMSIPIPGPRLDILAVVYADAAEPGFFDETTQGLLLQGTVGVAQWINEHYYG</sequence>
<dbReference type="STRING" id="1391654.AKJ09_01910"/>
<keyword evidence="1" id="KW-1133">Transmembrane helix</keyword>
<organism evidence="2 3">
    <name type="scientific">Labilithrix luteola</name>
    <dbReference type="NCBI Taxonomy" id="1391654"/>
    <lineage>
        <taxon>Bacteria</taxon>
        <taxon>Pseudomonadati</taxon>
        <taxon>Myxococcota</taxon>
        <taxon>Polyangia</taxon>
        <taxon>Polyangiales</taxon>
        <taxon>Labilitrichaceae</taxon>
        <taxon>Labilithrix</taxon>
    </lineage>
</organism>